<dbReference type="Proteomes" id="UP000004994">
    <property type="component" value="Chromosome 6"/>
</dbReference>
<dbReference type="OMA" id="GVNCCTH"/>
<evidence type="ECO:0000313" key="2">
    <source>
        <dbReference type="Proteomes" id="UP000004994"/>
    </source>
</evidence>
<reference evidence="1" key="1">
    <citation type="journal article" date="2012" name="Nature">
        <title>The tomato genome sequence provides insights into fleshy fruit evolution.</title>
        <authorList>
            <consortium name="Tomato Genome Consortium"/>
        </authorList>
    </citation>
    <scope>NUCLEOTIDE SEQUENCE [LARGE SCALE GENOMIC DNA]</scope>
    <source>
        <strain evidence="1">cv. Heinz 1706</strain>
    </source>
</reference>
<evidence type="ECO:0000313" key="1">
    <source>
        <dbReference type="EnsemblPlants" id="Solyc06g034231.1.1"/>
    </source>
</evidence>
<dbReference type="AlphaFoldDB" id="A0A3Q7GTP0"/>
<dbReference type="EnsemblPlants" id="Solyc06g034231.1.1">
    <property type="protein sequence ID" value="Solyc06g034231.1.1"/>
    <property type="gene ID" value="Solyc06g034231.1"/>
</dbReference>
<reference evidence="1" key="2">
    <citation type="submission" date="2019-01" db="UniProtKB">
        <authorList>
            <consortium name="EnsemblPlants"/>
        </authorList>
    </citation>
    <scope>IDENTIFICATION</scope>
    <source>
        <strain evidence="1">cv. Heinz 1706</strain>
    </source>
</reference>
<keyword evidence="2" id="KW-1185">Reference proteome</keyword>
<organism evidence="1">
    <name type="scientific">Solanum lycopersicum</name>
    <name type="common">Tomato</name>
    <name type="synonym">Lycopersicon esculentum</name>
    <dbReference type="NCBI Taxonomy" id="4081"/>
    <lineage>
        <taxon>Eukaryota</taxon>
        <taxon>Viridiplantae</taxon>
        <taxon>Streptophyta</taxon>
        <taxon>Embryophyta</taxon>
        <taxon>Tracheophyta</taxon>
        <taxon>Spermatophyta</taxon>
        <taxon>Magnoliopsida</taxon>
        <taxon>eudicotyledons</taxon>
        <taxon>Gunneridae</taxon>
        <taxon>Pentapetalae</taxon>
        <taxon>asterids</taxon>
        <taxon>lamiids</taxon>
        <taxon>Solanales</taxon>
        <taxon>Solanaceae</taxon>
        <taxon>Solanoideae</taxon>
        <taxon>Solaneae</taxon>
        <taxon>Solanum</taxon>
        <taxon>Solanum subgen. Lycopersicon</taxon>
    </lineage>
</organism>
<protein>
    <recommendedName>
        <fullName evidence="3">Reverse transcriptase zinc-binding domain-containing protein</fullName>
    </recommendedName>
</protein>
<dbReference type="Gramene" id="Solyc06g034231.1.1">
    <property type="protein sequence ID" value="Solyc06g034231.1.1"/>
    <property type="gene ID" value="Solyc06g034231.1"/>
</dbReference>
<sequence>MLDFIKERVRAKIKGWKGLFLSLAGKEGGVNCCTHSQGDGKRKIYFERWDKLCEPKTCGGLDFRDMKAFNKAMLAKLAWRILLNPHLLLAKILKSKYFSNVSFMNATTSSPAS</sequence>
<dbReference type="InParanoid" id="A0A3Q7GTP0"/>
<evidence type="ECO:0008006" key="3">
    <source>
        <dbReference type="Google" id="ProtNLM"/>
    </source>
</evidence>
<name>A0A3Q7GTP0_SOLLC</name>
<proteinExistence type="predicted"/>
<dbReference type="STRING" id="4081.A0A3Q7GTP0"/>
<accession>A0A3Q7GTP0</accession>